<evidence type="ECO:0000313" key="4">
    <source>
        <dbReference type="EMBL" id="CAH7684108.1"/>
    </source>
</evidence>
<evidence type="ECO:0000313" key="5">
    <source>
        <dbReference type="Proteomes" id="UP001153365"/>
    </source>
</evidence>
<organism evidence="4 5">
    <name type="scientific">Phakopsora pachyrhizi</name>
    <name type="common">Asian soybean rust disease fungus</name>
    <dbReference type="NCBI Taxonomy" id="170000"/>
    <lineage>
        <taxon>Eukaryota</taxon>
        <taxon>Fungi</taxon>
        <taxon>Dikarya</taxon>
        <taxon>Basidiomycota</taxon>
        <taxon>Pucciniomycotina</taxon>
        <taxon>Pucciniomycetes</taxon>
        <taxon>Pucciniales</taxon>
        <taxon>Phakopsoraceae</taxon>
        <taxon>Phakopsora</taxon>
    </lineage>
</organism>
<dbReference type="Proteomes" id="UP001153365">
    <property type="component" value="Unassembled WGS sequence"/>
</dbReference>
<dbReference type="EMBL" id="CALTRL010005186">
    <property type="protein sequence ID" value="CAH7684108.1"/>
    <property type="molecule type" value="Genomic_DNA"/>
</dbReference>
<name>A0AAV0BE02_PHAPC</name>
<feature type="signal peptide" evidence="2">
    <location>
        <begin position="1"/>
        <end position="26"/>
    </location>
</feature>
<dbReference type="EMBL" id="CALTRL010004181">
    <property type="protein sequence ID" value="CAH7682625.1"/>
    <property type="molecule type" value="Genomic_DNA"/>
</dbReference>
<feature type="region of interest" description="Disordered" evidence="1">
    <location>
        <begin position="52"/>
        <end position="94"/>
    </location>
</feature>
<protein>
    <submittedName>
        <fullName evidence="4">Expressed protein</fullName>
    </submittedName>
</protein>
<evidence type="ECO:0000256" key="1">
    <source>
        <dbReference type="SAM" id="MobiDB-lite"/>
    </source>
</evidence>
<accession>A0AAV0BE02</accession>
<keyword evidence="5" id="KW-1185">Reference proteome</keyword>
<sequence>MLGHIKFHFIIFSILLILNSLPESIANSTSGSVFLRRGGKKSVLHRNLQVKRSDLAGSDNDNDDTVGTPSSTEARSYARVSENHKDPVKISRRSQPVKRGYQQGFLRGKVHIYLSDLHEGIQARHRNIKDACAKKVTRDNAQRVGWKILAELEAILALCLACASRIKGCASSPTPSGIPTPGGYTNTGNPSLGDICQLVYRLLCEFKECFKTVGALCSQNVIIKKICSDTLSRISEALSVCLIATGGKVDGAIRGVNNSYGGYLNGQFFDPIGFGFNSLGSIFNSQLFYK</sequence>
<reference evidence="4" key="1">
    <citation type="submission" date="2022-06" db="EMBL/GenBank/DDBJ databases">
        <authorList>
            <consortium name="SYNGENTA / RWTH Aachen University"/>
        </authorList>
    </citation>
    <scope>NUCLEOTIDE SEQUENCE</scope>
</reference>
<evidence type="ECO:0000256" key="2">
    <source>
        <dbReference type="SAM" id="SignalP"/>
    </source>
</evidence>
<comment type="caution">
    <text evidence="4">The sequence shown here is derived from an EMBL/GenBank/DDBJ whole genome shotgun (WGS) entry which is preliminary data.</text>
</comment>
<feature type="compositionally biased region" description="Polar residues" evidence="1">
    <location>
        <begin position="65"/>
        <end position="74"/>
    </location>
</feature>
<evidence type="ECO:0000313" key="3">
    <source>
        <dbReference type="EMBL" id="CAH7682625.1"/>
    </source>
</evidence>
<gene>
    <name evidence="3" type="ORF">PPACK8108_LOCUS15636</name>
    <name evidence="4" type="ORF">PPACK8108_LOCUS18105</name>
</gene>
<dbReference type="AlphaFoldDB" id="A0AAV0BE02"/>
<feature type="chain" id="PRO_5044713237" evidence="2">
    <location>
        <begin position="27"/>
        <end position="290"/>
    </location>
</feature>
<keyword evidence="2" id="KW-0732">Signal</keyword>
<proteinExistence type="predicted"/>